<dbReference type="GO" id="GO:0046983">
    <property type="term" value="F:protein dimerization activity"/>
    <property type="evidence" value="ECO:0007669"/>
    <property type="project" value="InterPro"/>
</dbReference>
<dbReference type="Proteomes" id="UP001215598">
    <property type="component" value="Unassembled WGS sequence"/>
</dbReference>
<dbReference type="SUPFAM" id="SSF53098">
    <property type="entry name" value="Ribonuclease H-like"/>
    <property type="match status" value="1"/>
</dbReference>
<gene>
    <name evidence="2" type="ORF">B0H16DRAFT_1743372</name>
</gene>
<proteinExistence type="predicted"/>
<dbReference type="EMBL" id="JARKIB010000344">
    <property type="protein sequence ID" value="KAJ7713394.1"/>
    <property type="molecule type" value="Genomic_DNA"/>
</dbReference>
<keyword evidence="3" id="KW-1185">Reference proteome</keyword>
<comment type="caution">
    <text evidence="2">The sequence shown here is derived from an EMBL/GenBank/DDBJ whole genome shotgun (WGS) entry which is preliminary data.</text>
</comment>
<organism evidence="2 3">
    <name type="scientific">Mycena metata</name>
    <dbReference type="NCBI Taxonomy" id="1033252"/>
    <lineage>
        <taxon>Eukaryota</taxon>
        <taxon>Fungi</taxon>
        <taxon>Dikarya</taxon>
        <taxon>Basidiomycota</taxon>
        <taxon>Agaricomycotina</taxon>
        <taxon>Agaricomycetes</taxon>
        <taxon>Agaricomycetidae</taxon>
        <taxon>Agaricales</taxon>
        <taxon>Marasmiineae</taxon>
        <taxon>Mycenaceae</taxon>
        <taxon>Mycena</taxon>
    </lineage>
</organism>
<dbReference type="Pfam" id="PF05699">
    <property type="entry name" value="Dimer_Tnp_hAT"/>
    <property type="match status" value="1"/>
</dbReference>
<dbReference type="InterPro" id="IPR008906">
    <property type="entry name" value="HATC_C_dom"/>
</dbReference>
<dbReference type="InterPro" id="IPR012337">
    <property type="entry name" value="RNaseH-like_sf"/>
</dbReference>
<accession>A0AAD7MEQ4</accession>
<evidence type="ECO:0000313" key="3">
    <source>
        <dbReference type="Proteomes" id="UP001215598"/>
    </source>
</evidence>
<sequence>MIFQFDAHYVAPVADAPVEDAMEVYSARTAPVEYVRTMKTYLSAPLETADDVHHSTQYPTLARVARDYLAIQGSATASEQEATKRVVAALDDALFIDTAV</sequence>
<dbReference type="AlphaFoldDB" id="A0AAD7MEQ4"/>
<reference evidence="2" key="1">
    <citation type="submission" date="2023-03" db="EMBL/GenBank/DDBJ databases">
        <title>Massive genome expansion in bonnet fungi (Mycena s.s.) driven by repeated elements and novel gene families across ecological guilds.</title>
        <authorList>
            <consortium name="Lawrence Berkeley National Laboratory"/>
            <person name="Harder C.B."/>
            <person name="Miyauchi S."/>
            <person name="Viragh M."/>
            <person name="Kuo A."/>
            <person name="Thoen E."/>
            <person name="Andreopoulos B."/>
            <person name="Lu D."/>
            <person name="Skrede I."/>
            <person name="Drula E."/>
            <person name="Henrissat B."/>
            <person name="Morin E."/>
            <person name="Kohler A."/>
            <person name="Barry K."/>
            <person name="LaButti K."/>
            <person name="Morin E."/>
            <person name="Salamov A."/>
            <person name="Lipzen A."/>
            <person name="Mereny Z."/>
            <person name="Hegedus B."/>
            <person name="Baldrian P."/>
            <person name="Stursova M."/>
            <person name="Weitz H."/>
            <person name="Taylor A."/>
            <person name="Grigoriev I.V."/>
            <person name="Nagy L.G."/>
            <person name="Martin F."/>
            <person name="Kauserud H."/>
        </authorList>
    </citation>
    <scope>NUCLEOTIDE SEQUENCE</scope>
    <source>
        <strain evidence="2">CBHHK182m</strain>
    </source>
</reference>
<protein>
    <recommendedName>
        <fullName evidence="1">HAT C-terminal dimerisation domain-containing protein</fullName>
    </recommendedName>
</protein>
<evidence type="ECO:0000259" key="1">
    <source>
        <dbReference type="Pfam" id="PF05699"/>
    </source>
</evidence>
<feature type="domain" description="HAT C-terminal dimerisation" evidence="1">
    <location>
        <begin position="53"/>
        <end position="80"/>
    </location>
</feature>
<evidence type="ECO:0000313" key="2">
    <source>
        <dbReference type="EMBL" id="KAJ7713394.1"/>
    </source>
</evidence>
<name>A0AAD7MEQ4_9AGAR</name>